<dbReference type="AlphaFoldDB" id="A0AAN6GRV7"/>
<reference evidence="2" key="1">
    <citation type="journal article" date="2023" name="PhytoFront">
        <title>Draft Genome Resources of Seven Strains of Tilletia horrida, Causal Agent of Kernel Smut of Rice.</title>
        <authorList>
            <person name="Khanal S."/>
            <person name="Antony Babu S."/>
            <person name="Zhou X.G."/>
        </authorList>
    </citation>
    <scope>NUCLEOTIDE SEQUENCE</scope>
    <source>
        <strain evidence="2">TX6</strain>
    </source>
</reference>
<comment type="caution">
    <text evidence="2">The sequence shown here is derived from an EMBL/GenBank/DDBJ whole genome shotgun (WGS) entry which is preliminary data.</text>
</comment>
<evidence type="ECO:0000256" key="1">
    <source>
        <dbReference type="SAM" id="MobiDB-lite"/>
    </source>
</evidence>
<sequence length="252" mass="27583">MAAVSKGLSKAWHALNQHLPETVDLGEGTSTSGWSRTESPVQIRLVCSHDESVAAVEAKLRVEPAEVATRIKIELTIDRTAEYYQDHKVGNTILGPAPEVKLPREALIEPYRIPILLDLATIQAVHISISAETKDNYWANIARYSFYFGSEARKAHLLWEPISVMQDRNGDIASTFGDRASVLKLGNKKIVKGLKWVLGAPPGAGLGPKAAPDRRHGQAPGWARGGQPLPPSYNRQPSIWSERSVGESSETH</sequence>
<proteinExistence type="predicted"/>
<keyword evidence="3" id="KW-1185">Reference proteome</keyword>
<gene>
    <name evidence="2" type="ORF">OC846_003520</name>
</gene>
<dbReference type="Proteomes" id="UP001176517">
    <property type="component" value="Unassembled WGS sequence"/>
</dbReference>
<organism evidence="2 3">
    <name type="scientific">Tilletia horrida</name>
    <dbReference type="NCBI Taxonomy" id="155126"/>
    <lineage>
        <taxon>Eukaryota</taxon>
        <taxon>Fungi</taxon>
        <taxon>Dikarya</taxon>
        <taxon>Basidiomycota</taxon>
        <taxon>Ustilaginomycotina</taxon>
        <taxon>Exobasidiomycetes</taxon>
        <taxon>Tilletiales</taxon>
        <taxon>Tilletiaceae</taxon>
        <taxon>Tilletia</taxon>
    </lineage>
</organism>
<name>A0AAN6GRV7_9BASI</name>
<evidence type="ECO:0000313" key="2">
    <source>
        <dbReference type="EMBL" id="KAK0550859.1"/>
    </source>
</evidence>
<accession>A0AAN6GRV7</accession>
<dbReference type="EMBL" id="JAPDMZ010000086">
    <property type="protein sequence ID" value="KAK0550859.1"/>
    <property type="molecule type" value="Genomic_DNA"/>
</dbReference>
<feature type="region of interest" description="Disordered" evidence="1">
    <location>
        <begin position="205"/>
        <end position="252"/>
    </location>
</feature>
<evidence type="ECO:0000313" key="3">
    <source>
        <dbReference type="Proteomes" id="UP001176517"/>
    </source>
</evidence>
<protein>
    <submittedName>
        <fullName evidence="2">Uncharacterized protein</fullName>
    </submittedName>
</protein>